<organism evidence="1 2">
    <name type="scientific">Planosporangium thailandense</name>
    <dbReference type="NCBI Taxonomy" id="765197"/>
    <lineage>
        <taxon>Bacteria</taxon>
        <taxon>Bacillati</taxon>
        <taxon>Actinomycetota</taxon>
        <taxon>Actinomycetes</taxon>
        <taxon>Micromonosporales</taxon>
        <taxon>Micromonosporaceae</taxon>
        <taxon>Planosporangium</taxon>
    </lineage>
</organism>
<evidence type="ECO:0000313" key="2">
    <source>
        <dbReference type="Proteomes" id="UP000722989"/>
    </source>
</evidence>
<reference evidence="1 2" key="1">
    <citation type="submission" date="2020-03" db="EMBL/GenBank/DDBJ databases">
        <title>WGS of the type strain of Planosporangium spp.</title>
        <authorList>
            <person name="Thawai C."/>
        </authorList>
    </citation>
    <scope>NUCLEOTIDE SEQUENCE [LARGE SCALE GENOMIC DNA]</scope>
    <source>
        <strain evidence="1 2">TBRC 5610</strain>
    </source>
</reference>
<name>A0ABX0Y3B2_9ACTN</name>
<protein>
    <recommendedName>
        <fullName evidence="3">Transposase</fullName>
    </recommendedName>
</protein>
<evidence type="ECO:0008006" key="3">
    <source>
        <dbReference type="Google" id="ProtNLM"/>
    </source>
</evidence>
<dbReference type="RefSeq" id="WP_167927463.1">
    <property type="nucleotide sequence ID" value="NZ_JAATVY010000019.1"/>
</dbReference>
<evidence type="ECO:0000313" key="1">
    <source>
        <dbReference type="EMBL" id="NJC72566.1"/>
    </source>
</evidence>
<keyword evidence="2" id="KW-1185">Reference proteome</keyword>
<comment type="caution">
    <text evidence="1">The sequence shown here is derived from an EMBL/GenBank/DDBJ whole genome shotgun (WGS) entry which is preliminary data.</text>
</comment>
<dbReference type="Proteomes" id="UP000722989">
    <property type="component" value="Unassembled WGS sequence"/>
</dbReference>
<dbReference type="PROSITE" id="PS51257">
    <property type="entry name" value="PROKAR_LIPOPROTEIN"/>
    <property type="match status" value="1"/>
</dbReference>
<dbReference type="EMBL" id="JAATVY010000019">
    <property type="protein sequence ID" value="NJC72566.1"/>
    <property type="molecule type" value="Genomic_DNA"/>
</dbReference>
<sequence>MKPPKNHRCGKHVVIANPASQIPVWVACGVHRAGERQIRDRFDTIVRLEFYGEEILRLGWTVQYGMLDR</sequence>
<accession>A0ABX0Y3B2</accession>
<gene>
    <name evidence="1" type="ORF">HC031_23010</name>
</gene>
<proteinExistence type="predicted"/>